<organism evidence="1 2">
    <name type="scientific">Taxus chinensis</name>
    <name type="common">Chinese yew</name>
    <name type="synonym">Taxus wallichiana var. chinensis</name>
    <dbReference type="NCBI Taxonomy" id="29808"/>
    <lineage>
        <taxon>Eukaryota</taxon>
        <taxon>Viridiplantae</taxon>
        <taxon>Streptophyta</taxon>
        <taxon>Embryophyta</taxon>
        <taxon>Tracheophyta</taxon>
        <taxon>Spermatophyta</taxon>
        <taxon>Pinopsida</taxon>
        <taxon>Pinidae</taxon>
        <taxon>Conifers II</taxon>
        <taxon>Cupressales</taxon>
        <taxon>Taxaceae</taxon>
        <taxon>Taxus</taxon>
    </lineage>
</organism>
<proteinExistence type="predicted"/>
<feature type="non-terminal residue" evidence="1">
    <location>
        <position position="83"/>
    </location>
</feature>
<protein>
    <submittedName>
        <fullName evidence="1">Uncharacterized protein</fullName>
    </submittedName>
</protein>
<gene>
    <name evidence="1" type="ORF">KI387_036034</name>
</gene>
<dbReference type="AlphaFoldDB" id="A0AA38FR91"/>
<feature type="non-terminal residue" evidence="1">
    <location>
        <position position="1"/>
    </location>
</feature>
<sequence>VDTWLFQRPGQFPHITTITRNYKAHPLGGTLDNSHLNILKSTSWRIPRYAVFPVNFLPIEGVKGVLVPMEGVKSVGSLTWFTH</sequence>
<name>A0AA38FR91_TAXCH</name>
<keyword evidence="2" id="KW-1185">Reference proteome</keyword>
<reference evidence="1 2" key="1">
    <citation type="journal article" date="2021" name="Nat. Plants">
        <title>The Taxus genome provides insights into paclitaxel biosynthesis.</title>
        <authorList>
            <person name="Xiong X."/>
            <person name="Gou J."/>
            <person name="Liao Q."/>
            <person name="Li Y."/>
            <person name="Zhou Q."/>
            <person name="Bi G."/>
            <person name="Li C."/>
            <person name="Du R."/>
            <person name="Wang X."/>
            <person name="Sun T."/>
            <person name="Guo L."/>
            <person name="Liang H."/>
            <person name="Lu P."/>
            <person name="Wu Y."/>
            <person name="Zhang Z."/>
            <person name="Ro D.K."/>
            <person name="Shang Y."/>
            <person name="Huang S."/>
            <person name="Yan J."/>
        </authorList>
    </citation>
    <scope>NUCLEOTIDE SEQUENCE [LARGE SCALE GENOMIC DNA]</scope>
    <source>
        <strain evidence="1">Ta-2019</strain>
    </source>
</reference>
<comment type="caution">
    <text evidence="1">The sequence shown here is derived from an EMBL/GenBank/DDBJ whole genome shotgun (WGS) entry which is preliminary data.</text>
</comment>
<dbReference type="Proteomes" id="UP000824469">
    <property type="component" value="Unassembled WGS sequence"/>
</dbReference>
<accession>A0AA38FR91</accession>
<evidence type="ECO:0000313" key="2">
    <source>
        <dbReference type="Proteomes" id="UP000824469"/>
    </source>
</evidence>
<dbReference type="EMBL" id="JAHRHJ020000007">
    <property type="protein sequence ID" value="KAH9308123.1"/>
    <property type="molecule type" value="Genomic_DNA"/>
</dbReference>
<evidence type="ECO:0000313" key="1">
    <source>
        <dbReference type="EMBL" id="KAH9308123.1"/>
    </source>
</evidence>